<sequence length="91" mass="10075">MLAIKPGANGVLSQFEAAMVVLEQAKCSNETTAKQLETIECRLDATFPLWPPNVEKLIDNPEDLAFLASMKTDRVATFGVLDIKLQLKVKR</sequence>
<organism evidence="1 2">
    <name type="scientific">Dallia pectoralis</name>
    <name type="common">Alaska blackfish</name>
    <dbReference type="NCBI Taxonomy" id="75939"/>
    <lineage>
        <taxon>Eukaryota</taxon>
        <taxon>Metazoa</taxon>
        <taxon>Chordata</taxon>
        <taxon>Craniata</taxon>
        <taxon>Vertebrata</taxon>
        <taxon>Euteleostomi</taxon>
        <taxon>Actinopterygii</taxon>
        <taxon>Neopterygii</taxon>
        <taxon>Teleostei</taxon>
        <taxon>Protacanthopterygii</taxon>
        <taxon>Esociformes</taxon>
        <taxon>Umbridae</taxon>
        <taxon>Dallia</taxon>
    </lineage>
</organism>
<dbReference type="EMBL" id="CM055742">
    <property type="protein sequence ID" value="KAJ8001084.1"/>
    <property type="molecule type" value="Genomic_DNA"/>
</dbReference>
<dbReference type="Proteomes" id="UP001157502">
    <property type="component" value="Chromosome 15"/>
</dbReference>
<reference evidence="1" key="1">
    <citation type="submission" date="2021-05" db="EMBL/GenBank/DDBJ databases">
        <authorList>
            <person name="Pan Q."/>
            <person name="Jouanno E."/>
            <person name="Zahm M."/>
            <person name="Klopp C."/>
            <person name="Cabau C."/>
            <person name="Louis A."/>
            <person name="Berthelot C."/>
            <person name="Parey E."/>
            <person name="Roest Crollius H."/>
            <person name="Montfort J."/>
            <person name="Robinson-Rechavi M."/>
            <person name="Bouchez O."/>
            <person name="Lampietro C."/>
            <person name="Lopez Roques C."/>
            <person name="Donnadieu C."/>
            <person name="Postlethwait J."/>
            <person name="Bobe J."/>
            <person name="Dillon D."/>
            <person name="Chandos A."/>
            <person name="von Hippel F."/>
            <person name="Guiguen Y."/>
        </authorList>
    </citation>
    <scope>NUCLEOTIDE SEQUENCE</scope>
    <source>
        <strain evidence="1">YG-Jan2019</strain>
    </source>
</reference>
<name>A0ACC2GBP1_DALPE</name>
<gene>
    <name evidence="1" type="ORF">DPEC_G00187540</name>
</gene>
<evidence type="ECO:0000313" key="1">
    <source>
        <dbReference type="EMBL" id="KAJ8001084.1"/>
    </source>
</evidence>
<keyword evidence="2" id="KW-1185">Reference proteome</keyword>
<proteinExistence type="predicted"/>
<comment type="caution">
    <text evidence="1">The sequence shown here is derived from an EMBL/GenBank/DDBJ whole genome shotgun (WGS) entry which is preliminary data.</text>
</comment>
<evidence type="ECO:0000313" key="2">
    <source>
        <dbReference type="Proteomes" id="UP001157502"/>
    </source>
</evidence>
<protein>
    <submittedName>
        <fullName evidence="1">Uncharacterized protein</fullName>
    </submittedName>
</protein>
<accession>A0ACC2GBP1</accession>